<keyword evidence="1" id="KW-0560">Oxidoreductase</keyword>
<dbReference type="SUPFAM" id="SSF53323">
    <property type="entry name" value="Pyruvate-ferredoxin oxidoreductase, PFOR, domain III"/>
    <property type="match status" value="1"/>
</dbReference>
<protein>
    <submittedName>
        <fullName evidence="4">2-oxoacid:acceptor oxidoreductase subunit alpha</fullName>
    </submittedName>
</protein>
<evidence type="ECO:0000256" key="1">
    <source>
        <dbReference type="ARBA" id="ARBA00023002"/>
    </source>
</evidence>
<gene>
    <name evidence="4" type="ORF">G4Y79_12655</name>
</gene>
<dbReference type="PANTHER" id="PTHR32154">
    <property type="entry name" value="PYRUVATE-FLAVODOXIN OXIDOREDUCTASE-RELATED"/>
    <property type="match status" value="1"/>
</dbReference>
<dbReference type="AlphaFoldDB" id="A0A7S8ID99"/>
<dbReference type="InterPro" id="IPR050722">
    <property type="entry name" value="Pyruvate:ferred/Flavod_OxRd"/>
</dbReference>
<dbReference type="GO" id="GO:0006979">
    <property type="term" value="P:response to oxidative stress"/>
    <property type="evidence" value="ECO:0007669"/>
    <property type="project" value="TreeGrafter"/>
</dbReference>
<dbReference type="EMBL" id="CP062983">
    <property type="protein sequence ID" value="QPC80563.1"/>
    <property type="molecule type" value="Genomic_DNA"/>
</dbReference>
<dbReference type="Pfam" id="PF01855">
    <property type="entry name" value="POR_N"/>
    <property type="match status" value="1"/>
</dbReference>
<dbReference type="FunFam" id="3.40.50.970:FF:000022">
    <property type="entry name" value="2-oxoglutarate ferredoxin oxidoreductase alpha subunit"/>
    <property type="match status" value="1"/>
</dbReference>
<dbReference type="NCBIfam" id="TIGR03710">
    <property type="entry name" value="OAFO_sf"/>
    <property type="match status" value="1"/>
</dbReference>
<keyword evidence="5" id="KW-1185">Reference proteome</keyword>
<dbReference type="PANTHER" id="PTHR32154:SF29">
    <property type="entry name" value="BLR6743 PROTEIN"/>
    <property type="match status" value="1"/>
</dbReference>
<dbReference type="KEGG" id="pmet:G4Y79_12655"/>
<dbReference type="Gene3D" id="3.40.50.970">
    <property type="match status" value="1"/>
</dbReference>
<sequence length="614" mass="67613">MCALQAPTNFQTQSPGDVIINDFAFSVATANGSGSQTSNNVLVQTLFNMGIPVNGKNLFPSNIKGLPTWYTIRASKDGYTARRATTEIVVAYNSATVVEDVHDLPSGGVCIIRDDIQRMAPQRDDIVTYVVPIKDLMNQADVPSAFSKRVENMTYVGAVAQLFDIPLDMIYTSLLKNFNGKAKPAEMNFAVIQLAYDYFKENVEKVDPYRFEKMNGTAGKILITGNEAGALGAIFGGVQVVSWYPITPSTSLVDGIITYKHLRNDKETGQSTVAVIQAEDELAAAGMIIGAGFAGARSMTATSGPGISLMAEFAGLAHYAEIPCVFWDITRMGPSTGMPTRTSQGDILFTYYLGHGDSHQFCLMPGSPEEAFEFGWRAFDLAEQLQAPIFVLSDLDLGMNNWMAEPFTYPDEPVKRGKVLNAEQLQQFIGEHGSWGRYLDVDGDGVGYRTIPGTDHPMAAYFARGTGHDEYAVYSERSDTWLKNMARLKHKHYHTGRQMLPQPIIDYDESKSIGIITFGTNEPAIVEARDLLAAQGIETNYLRVRSLPLAESVLEFIKAHDRVYVIENNFDGQLHQIMKVEFAEQIANTKSLSLGDGLPMAARWIIDSILEYEG</sequence>
<dbReference type="GO" id="GO:0016903">
    <property type="term" value="F:oxidoreductase activity, acting on the aldehyde or oxo group of donors"/>
    <property type="evidence" value="ECO:0007669"/>
    <property type="project" value="InterPro"/>
</dbReference>
<name>A0A7S8ID99_9CHLR</name>
<organism evidence="4 5">
    <name type="scientific">Phototrophicus methaneseepsis</name>
    <dbReference type="NCBI Taxonomy" id="2710758"/>
    <lineage>
        <taxon>Bacteria</taxon>
        <taxon>Bacillati</taxon>
        <taxon>Chloroflexota</taxon>
        <taxon>Candidatus Thermofontia</taxon>
        <taxon>Phototrophicales</taxon>
        <taxon>Phototrophicaceae</taxon>
        <taxon>Phototrophicus</taxon>
    </lineage>
</organism>
<dbReference type="Proteomes" id="UP000594468">
    <property type="component" value="Chromosome"/>
</dbReference>
<feature type="domain" description="Pyruvate flavodoxin/ferredoxin oxidoreductase pyrimidine binding" evidence="3">
    <location>
        <begin position="232"/>
        <end position="395"/>
    </location>
</feature>
<evidence type="ECO:0000313" key="4">
    <source>
        <dbReference type="EMBL" id="QPC80563.1"/>
    </source>
</evidence>
<dbReference type="Pfam" id="PF01558">
    <property type="entry name" value="POR"/>
    <property type="match status" value="1"/>
</dbReference>
<dbReference type="InterPro" id="IPR019752">
    <property type="entry name" value="Pyrv/ketoisovalerate_OxRed_cat"/>
</dbReference>
<dbReference type="InterPro" id="IPR009014">
    <property type="entry name" value="Transketo_C/PFOR_II"/>
</dbReference>
<feature type="domain" description="Pyruvate/ketoisovalerate oxidoreductase catalytic" evidence="2">
    <location>
        <begin position="32"/>
        <end position="197"/>
    </location>
</feature>
<dbReference type="SUPFAM" id="SSF52922">
    <property type="entry name" value="TK C-terminal domain-like"/>
    <property type="match status" value="1"/>
</dbReference>
<proteinExistence type="predicted"/>
<dbReference type="InterPro" id="IPR002869">
    <property type="entry name" value="Pyrv_flavodox_OxRed_cen"/>
</dbReference>
<accession>A0A7S8ID99</accession>
<reference evidence="4 5" key="1">
    <citation type="submission" date="2020-02" db="EMBL/GenBank/DDBJ databases">
        <authorList>
            <person name="Zheng R.K."/>
            <person name="Sun C.M."/>
        </authorList>
    </citation>
    <scope>NUCLEOTIDE SEQUENCE [LARGE SCALE GENOMIC DNA]</scope>
    <source>
        <strain evidence="5">rifampicinis</strain>
    </source>
</reference>
<dbReference type="CDD" id="cd07034">
    <property type="entry name" value="TPP_PYR_PFOR_IOR-alpha_like"/>
    <property type="match status" value="1"/>
</dbReference>
<dbReference type="Gene3D" id="3.40.50.920">
    <property type="match status" value="1"/>
</dbReference>
<dbReference type="InterPro" id="IPR029061">
    <property type="entry name" value="THDP-binding"/>
</dbReference>
<evidence type="ECO:0000259" key="3">
    <source>
        <dbReference type="Pfam" id="PF01855"/>
    </source>
</evidence>
<evidence type="ECO:0000313" key="5">
    <source>
        <dbReference type="Proteomes" id="UP000594468"/>
    </source>
</evidence>
<dbReference type="SUPFAM" id="SSF52518">
    <property type="entry name" value="Thiamin diphosphate-binding fold (THDP-binding)"/>
    <property type="match status" value="1"/>
</dbReference>
<dbReference type="InterPro" id="IPR022367">
    <property type="entry name" value="2-oxoacid/accept_OxRdtase_asu"/>
</dbReference>
<evidence type="ECO:0000259" key="2">
    <source>
        <dbReference type="Pfam" id="PF01558"/>
    </source>
</evidence>
<dbReference type="InterPro" id="IPR002880">
    <property type="entry name" value="Pyrv_Fd/Flavodoxin_OxRdtase_N"/>
</dbReference>
<dbReference type="Gene3D" id="3.40.920.10">
    <property type="entry name" value="Pyruvate-ferredoxin oxidoreductase, PFOR, domain III"/>
    <property type="match status" value="1"/>
</dbReference>